<dbReference type="GeneID" id="60366090"/>
<dbReference type="CAZy" id="GT2">
    <property type="family name" value="Glycosyltransferase Family 2"/>
</dbReference>
<dbReference type="Pfam" id="PF00535">
    <property type="entry name" value="Glycos_transf_2"/>
    <property type="match status" value="1"/>
</dbReference>
<proteinExistence type="predicted"/>
<dbReference type="PANTHER" id="PTHR43685">
    <property type="entry name" value="GLYCOSYLTRANSFERASE"/>
    <property type="match status" value="1"/>
</dbReference>
<dbReference type="InterPro" id="IPR050834">
    <property type="entry name" value="Glycosyltransf_2"/>
</dbReference>
<name>A0A149N903_BACFN</name>
<dbReference type="RefSeq" id="WP_010992570.1">
    <property type="nucleotide sequence ID" value="NC_003228.3"/>
</dbReference>
<accession>A0A149N903</accession>
<dbReference type="EMBL" id="CR626927">
    <property type="protein sequence ID" value="CAH07267.1"/>
    <property type="molecule type" value="Genomic_DNA"/>
</dbReference>
<evidence type="ECO:0000313" key="2">
    <source>
        <dbReference type="Proteomes" id="UP000006731"/>
    </source>
</evidence>
<reference evidence="1 2" key="1">
    <citation type="journal article" date="2005" name="Science">
        <title>Extensive DNA inversions in the B. fragilis genome control variable gene expression.</title>
        <authorList>
            <person name="Cerdeno-Tarraga A.M."/>
            <person name="Patrick S."/>
            <person name="Crosmann L."/>
            <person name="Blakely G."/>
            <person name="Abratt V."/>
            <person name="Lennard N."/>
            <person name="Duerden B."/>
            <person name="Poxton I."/>
            <person name="Harris B."/>
            <person name="Quail M.A."/>
            <person name="Barron A."/>
            <person name="Clarck L."/>
            <person name="Corton C."/>
            <person name="Doggett J."/>
            <person name="Holden M.T.G."/>
            <person name="Larke N."/>
            <person name="Line A."/>
            <person name="Lord A."/>
            <person name="Norbertczak H."/>
            <person name="Ormond D."/>
            <person name="Price C."/>
            <person name="Rabbinowitsch E."/>
            <person name="Woodward J."/>
            <person name="Barrel B.G."/>
            <person name="Parkhill J."/>
        </authorList>
    </citation>
    <scope>NUCLEOTIDE SEQUENCE [LARGE SCALE GENOMIC DNA]</scope>
    <source>
        <strain evidence="2">ATCC 25285 / DSM 2151 / CCUG 4856 / JCM 11019 / LMG 10263 / NCTC 9343 / Onslow / VPI 2553 / EN-2</strain>
    </source>
</reference>
<accession>Q5LF31</accession>
<evidence type="ECO:0000313" key="1">
    <source>
        <dbReference type="EMBL" id="CAH07267.1"/>
    </source>
</evidence>
<sequence>MSDILKFSVVIPVYNGSNTVTRAVDSCLKQTTLPWEIIIVNDCSKDNTLDVLIENYQGNNIVKIYSLPKNSGVSVARNLGWDKATGDFIAFLDADDVWHPSKLEVLNELKHGYKDVSCIAHKYTENSLPEEKKIMPKCKILKFRHFLIRNYFNTSCLAVCKCIGERFNETMRYTEDHDLCLRIANKMNIYYIDLPLTSLGRPQLSKGGLSGNQWAMRKGEMKLYFHACKLRWWLFPCLPLFFLFSIAKHLLKLGMRCMK</sequence>
<dbReference type="SUPFAM" id="SSF53448">
    <property type="entry name" value="Nucleotide-diphospho-sugar transferases"/>
    <property type="match status" value="1"/>
</dbReference>
<dbReference type="HOGENOM" id="CLU_025996_0_3_10"/>
<dbReference type="InterPro" id="IPR029044">
    <property type="entry name" value="Nucleotide-diphossugar_trans"/>
</dbReference>
<gene>
    <name evidence="1" type="ORF">BF9343_1486</name>
</gene>
<dbReference type="AlphaFoldDB" id="A0A149N903"/>
<protein>
    <submittedName>
        <fullName evidence="1">Glycosyltransferase O-antigen related protein</fullName>
    </submittedName>
</protein>
<keyword evidence="2" id="KW-1185">Reference proteome</keyword>
<dbReference type="CDD" id="cd00761">
    <property type="entry name" value="Glyco_tranf_GTA_type"/>
    <property type="match status" value="1"/>
</dbReference>
<organism evidence="1 2">
    <name type="scientific">Bacteroides fragilis (strain ATCC 25285 / DSM 2151 / CCUG 4856 / JCM 11019 / LMG 10263 / NCTC 9343 / Onslow / VPI 2553 / EN-2)</name>
    <dbReference type="NCBI Taxonomy" id="272559"/>
    <lineage>
        <taxon>Bacteria</taxon>
        <taxon>Pseudomonadati</taxon>
        <taxon>Bacteroidota</taxon>
        <taxon>Bacteroidia</taxon>
        <taxon>Bacteroidales</taxon>
        <taxon>Bacteroidaceae</taxon>
        <taxon>Bacteroides</taxon>
    </lineage>
</organism>
<dbReference type="KEGG" id="bfs:BF9343_1486"/>
<dbReference type="Gene3D" id="3.90.550.10">
    <property type="entry name" value="Spore Coat Polysaccharide Biosynthesis Protein SpsA, Chain A"/>
    <property type="match status" value="1"/>
</dbReference>
<dbReference type="Proteomes" id="UP000006731">
    <property type="component" value="Chromosome"/>
</dbReference>
<dbReference type="PANTHER" id="PTHR43685:SF2">
    <property type="entry name" value="GLYCOSYLTRANSFERASE 2-LIKE DOMAIN-CONTAINING PROTEIN"/>
    <property type="match status" value="1"/>
</dbReference>
<dbReference type="InterPro" id="IPR001173">
    <property type="entry name" value="Glyco_trans_2-like"/>
</dbReference>